<dbReference type="InParanoid" id="G3H6F8"/>
<organism evidence="1 2">
    <name type="scientific">Cricetulus griseus</name>
    <name type="common">Chinese hamster</name>
    <name type="synonym">Cricetulus barabensis griseus</name>
    <dbReference type="NCBI Taxonomy" id="10029"/>
    <lineage>
        <taxon>Eukaryota</taxon>
        <taxon>Metazoa</taxon>
        <taxon>Chordata</taxon>
        <taxon>Craniata</taxon>
        <taxon>Vertebrata</taxon>
        <taxon>Euteleostomi</taxon>
        <taxon>Mammalia</taxon>
        <taxon>Eutheria</taxon>
        <taxon>Euarchontoglires</taxon>
        <taxon>Glires</taxon>
        <taxon>Rodentia</taxon>
        <taxon>Myomorpha</taxon>
        <taxon>Muroidea</taxon>
        <taxon>Cricetidae</taxon>
        <taxon>Cricetinae</taxon>
        <taxon>Cricetulus</taxon>
    </lineage>
</organism>
<reference evidence="2" key="1">
    <citation type="journal article" date="2011" name="Nat. Biotechnol.">
        <title>The genomic sequence of the Chinese hamster ovary (CHO)-K1 cell line.</title>
        <authorList>
            <person name="Xu X."/>
            <person name="Nagarajan H."/>
            <person name="Lewis N.E."/>
            <person name="Pan S."/>
            <person name="Cai Z."/>
            <person name="Liu X."/>
            <person name="Chen W."/>
            <person name="Xie M."/>
            <person name="Wang W."/>
            <person name="Hammond S."/>
            <person name="Andersen M.R."/>
            <person name="Neff N."/>
            <person name="Passarelli B."/>
            <person name="Koh W."/>
            <person name="Fan H.C."/>
            <person name="Wang J."/>
            <person name="Gui Y."/>
            <person name="Lee K.H."/>
            <person name="Betenbaugh M.J."/>
            <person name="Quake S.R."/>
            <person name="Famili I."/>
            <person name="Palsson B.O."/>
            <person name="Wang J."/>
        </authorList>
    </citation>
    <scope>NUCLEOTIDE SEQUENCE [LARGE SCALE GENOMIC DNA]</scope>
    <source>
        <strain evidence="2">CHO K1 cell line</strain>
    </source>
</reference>
<protein>
    <submittedName>
        <fullName evidence="1">Uncharacterized protein</fullName>
    </submittedName>
</protein>
<evidence type="ECO:0000313" key="2">
    <source>
        <dbReference type="Proteomes" id="UP000001075"/>
    </source>
</evidence>
<name>G3H6F8_CRIGR</name>
<accession>G3H6F8</accession>
<dbReference type="EMBL" id="JH000173">
    <property type="protein sequence ID" value="EGV96229.1"/>
    <property type="molecule type" value="Genomic_DNA"/>
</dbReference>
<dbReference type="Proteomes" id="UP000001075">
    <property type="component" value="Unassembled WGS sequence"/>
</dbReference>
<proteinExistence type="predicted"/>
<dbReference type="AlphaFoldDB" id="G3H6F8"/>
<evidence type="ECO:0000313" key="1">
    <source>
        <dbReference type="EMBL" id="EGV96229.1"/>
    </source>
</evidence>
<sequence length="53" mass="5594">MTSVLHHILQEAAGAAVGTAGCAHCSCRGPGFALVATFHNRFKPKRRLLTSTT</sequence>
<gene>
    <name evidence="1" type="ORF">I79_005916</name>
</gene>